<dbReference type="AlphaFoldDB" id="A0A091CVF4"/>
<accession>A0A091CVF4</accession>
<sequence>MPVPWSPLQVASLAGKKNPHVRRLLALPPQRTRVRDRAAHEAADVAGPPSANGHHLAATRTARELTRVPGKAGQDPSFTFLQSSTQPDVLSTLQPGHIFLLNELLNISLGIKHSDKAEAVEGVDGAVRKIPTGGFPLTFLHEHRATLITAARAALTHLKDTREHPLYRGDRSTEGLPGHRVTSRRESAALFSSEVDAAPPLRSAARAAPNADPGSSKPHAQEQRKSIGAPWHGAWSLHGSDFRRDLKLGQKSRQMTEFVPRDTRGHPKPPKAKLPAFHASNTSLYKGCKQKKSNLTAHKGNVIERLPCAERVLGPSRGFSARRFRERANGP</sequence>
<evidence type="ECO:0000256" key="1">
    <source>
        <dbReference type="SAM" id="MobiDB-lite"/>
    </source>
</evidence>
<feature type="region of interest" description="Disordered" evidence="1">
    <location>
        <begin position="164"/>
        <end position="232"/>
    </location>
</feature>
<protein>
    <submittedName>
        <fullName evidence="2">Uncharacterized protein</fullName>
    </submittedName>
</protein>
<dbReference type="EMBL" id="KN123755">
    <property type="protein sequence ID" value="KFO23604.1"/>
    <property type="molecule type" value="Genomic_DNA"/>
</dbReference>
<proteinExistence type="predicted"/>
<organism evidence="2 3">
    <name type="scientific">Fukomys damarensis</name>
    <name type="common">Damaraland mole rat</name>
    <name type="synonym">Cryptomys damarensis</name>
    <dbReference type="NCBI Taxonomy" id="885580"/>
    <lineage>
        <taxon>Eukaryota</taxon>
        <taxon>Metazoa</taxon>
        <taxon>Chordata</taxon>
        <taxon>Craniata</taxon>
        <taxon>Vertebrata</taxon>
        <taxon>Euteleostomi</taxon>
        <taxon>Mammalia</taxon>
        <taxon>Eutheria</taxon>
        <taxon>Euarchontoglires</taxon>
        <taxon>Glires</taxon>
        <taxon>Rodentia</taxon>
        <taxon>Hystricomorpha</taxon>
        <taxon>Bathyergidae</taxon>
        <taxon>Fukomys</taxon>
    </lineage>
</organism>
<keyword evidence="3" id="KW-1185">Reference proteome</keyword>
<name>A0A091CVF4_FUKDA</name>
<feature type="region of interest" description="Disordered" evidence="1">
    <location>
        <begin position="32"/>
        <end position="59"/>
    </location>
</feature>
<evidence type="ECO:0000313" key="3">
    <source>
        <dbReference type="Proteomes" id="UP000028990"/>
    </source>
</evidence>
<feature type="compositionally biased region" description="Basic and acidic residues" evidence="1">
    <location>
        <begin position="164"/>
        <end position="173"/>
    </location>
</feature>
<evidence type="ECO:0000313" key="2">
    <source>
        <dbReference type="EMBL" id="KFO23604.1"/>
    </source>
</evidence>
<gene>
    <name evidence="2" type="ORF">H920_14808</name>
</gene>
<feature type="compositionally biased region" description="Basic and acidic residues" evidence="1">
    <location>
        <begin position="33"/>
        <end position="43"/>
    </location>
</feature>
<feature type="compositionally biased region" description="Low complexity" evidence="1">
    <location>
        <begin position="196"/>
        <end position="213"/>
    </location>
</feature>
<dbReference type="Proteomes" id="UP000028990">
    <property type="component" value="Unassembled WGS sequence"/>
</dbReference>
<reference evidence="2 3" key="1">
    <citation type="submission" date="2013-11" db="EMBL/GenBank/DDBJ databases">
        <title>The Damaraland mole rat (Fukomys damarensis) genome and evolution of African mole rats.</title>
        <authorList>
            <person name="Gladyshev V.N."/>
            <person name="Fang X."/>
        </authorList>
    </citation>
    <scope>NUCLEOTIDE SEQUENCE [LARGE SCALE GENOMIC DNA]</scope>
    <source>
        <tissue evidence="2">Liver</tissue>
    </source>
</reference>